<evidence type="ECO:0000313" key="3">
    <source>
        <dbReference type="EMBL" id="MED6142723.1"/>
    </source>
</evidence>
<keyword evidence="4" id="KW-1185">Reference proteome</keyword>
<accession>A0ABU6T433</accession>
<name>A0ABU6T433_9FABA</name>
<dbReference type="PROSITE" id="PS50158">
    <property type="entry name" value="ZF_CCHC"/>
    <property type="match status" value="1"/>
</dbReference>
<feature type="domain" description="CCHC-type" evidence="2">
    <location>
        <begin position="92"/>
        <end position="106"/>
    </location>
</feature>
<sequence length="113" mass="12830">MVNHKRKLCKFSGRLTPVAQQRLHNIIMPASVGWDAQWSADNDREYWTPTGCEGIVPPPIVCPAGRPTKRRVKDHIDMIIENKVRKTCQVTCSKCGEKGHYYKICKGAPRDPN</sequence>
<keyword evidence="1" id="KW-0863">Zinc-finger</keyword>
<gene>
    <name evidence="3" type="ORF">PIB30_000288</name>
</gene>
<dbReference type="EMBL" id="JASCZI010090622">
    <property type="protein sequence ID" value="MED6142723.1"/>
    <property type="molecule type" value="Genomic_DNA"/>
</dbReference>
<reference evidence="3 4" key="1">
    <citation type="journal article" date="2023" name="Plants (Basel)">
        <title>Bridging the Gap: Combining Genomics and Transcriptomics Approaches to Understand Stylosanthes scabra, an Orphan Legume from the Brazilian Caatinga.</title>
        <authorList>
            <person name="Ferreira-Neto J.R.C."/>
            <person name="da Silva M.D."/>
            <person name="Binneck E."/>
            <person name="de Melo N.F."/>
            <person name="da Silva R.H."/>
            <person name="de Melo A.L.T.M."/>
            <person name="Pandolfi V."/>
            <person name="Bustamante F.O."/>
            <person name="Brasileiro-Vidal A.C."/>
            <person name="Benko-Iseppon A.M."/>
        </authorList>
    </citation>
    <scope>NUCLEOTIDE SEQUENCE [LARGE SCALE GENOMIC DNA]</scope>
    <source>
        <tissue evidence="3">Leaves</tissue>
    </source>
</reference>
<keyword evidence="1" id="KW-0862">Zinc</keyword>
<comment type="caution">
    <text evidence="3">The sequence shown here is derived from an EMBL/GenBank/DDBJ whole genome shotgun (WGS) entry which is preliminary data.</text>
</comment>
<protein>
    <recommendedName>
        <fullName evidence="2">CCHC-type domain-containing protein</fullName>
    </recommendedName>
</protein>
<evidence type="ECO:0000313" key="4">
    <source>
        <dbReference type="Proteomes" id="UP001341840"/>
    </source>
</evidence>
<dbReference type="Proteomes" id="UP001341840">
    <property type="component" value="Unassembled WGS sequence"/>
</dbReference>
<proteinExistence type="predicted"/>
<organism evidence="3 4">
    <name type="scientific">Stylosanthes scabra</name>
    <dbReference type="NCBI Taxonomy" id="79078"/>
    <lineage>
        <taxon>Eukaryota</taxon>
        <taxon>Viridiplantae</taxon>
        <taxon>Streptophyta</taxon>
        <taxon>Embryophyta</taxon>
        <taxon>Tracheophyta</taxon>
        <taxon>Spermatophyta</taxon>
        <taxon>Magnoliopsida</taxon>
        <taxon>eudicotyledons</taxon>
        <taxon>Gunneridae</taxon>
        <taxon>Pentapetalae</taxon>
        <taxon>rosids</taxon>
        <taxon>fabids</taxon>
        <taxon>Fabales</taxon>
        <taxon>Fabaceae</taxon>
        <taxon>Papilionoideae</taxon>
        <taxon>50 kb inversion clade</taxon>
        <taxon>dalbergioids sensu lato</taxon>
        <taxon>Dalbergieae</taxon>
        <taxon>Pterocarpus clade</taxon>
        <taxon>Stylosanthes</taxon>
    </lineage>
</organism>
<dbReference type="InterPro" id="IPR001878">
    <property type="entry name" value="Znf_CCHC"/>
</dbReference>
<evidence type="ECO:0000259" key="2">
    <source>
        <dbReference type="PROSITE" id="PS50158"/>
    </source>
</evidence>
<evidence type="ECO:0000256" key="1">
    <source>
        <dbReference type="PROSITE-ProRule" id="PRU00047"/>
    </source>
</evidence>
<keyword evidence="1" id="KW-0479">Metal-binding</keyword>